<evidence type="ECO:0000256" key="1">
    <source>
        <dbReference type="SAM" id="MobiDB-lite"/>
    </source>
</evidence>
<reference evidence="2 3" key="1">
    <citation type="journal article" date="2023" name="Plants (Basel)">
        <title>Bridging the Gap: Combining Genomics and Transcriptomics Approaches to Understand Stylosanthes scabra, an Orphan Legume from the Brazilian Caatinga.</title>
        <authorList>
            <person name="Ferreira-Neto J.R.C."/>
            <person name="da Silva M.D."/>
            <person name="Binneck E."/>
            <person name="de Melo N.F."/>
            <person name="da Silva R.H."/>
            <person name="de Melo A.L.T.M."/>
            <person name="Pandolfi V."/>
            <person name="Bustamante F.O."/>
            <person name="Brasileiro-Vidal A.C."/>
            <person name="Benko-Iseppon A.M."/>
        </authorList>
    </citation>
    <scope>NUCLEOTIDE SEQUENCE [LARGE SCALE GENOMIC DNA]</scope>
    <source>
        <tissue evidence="2">Leaves</tissue>
    </source>
</reference>
<evidence type="ECO:0000313" key="3">
    <source>
        <dbReference type="Proteomes" id="UP001341840"/>
    </source>
</evidence>
<organism evidence="2 3">
    <name type="scientific">Stylosanthes scabra</name>
    <dbReference type="NCBI Taxonomy" id="79078"/>
    <lineage>
        <taxon>Eukaryota</taxon>
        <taxon>Viridiplantae</taxon>
        <taxon>Streptophyta</taxon>
        <taxon>Embryophyta</taxon>
        <taxon>Tracheophyta</taxon>
        <taxon>Spermatophyta</taxon>
        <taxon>Magnoliopsida</taxon>
        <taxon>eudicotyledons</taxon>
        <taxon>Gunneridae</taxon>
        <taxon>Pentapetalae</taxon>
        <taxon>rosids</taxon>
        <taxon>fabids</taxon>
        <taxon>Fabales</taxon>
        <taxon>Fabaceae</taxon>
        <taxon>Papilionoideae</taxon>
        <taxon>50 kb inversion clade</taxon>
        <taxon>dalbergioids sensu lato</taxon>
        <taxon>Dalbergieae</taxon>
        <taxon>Pterocarpus clade</taxon>
        <taxon>Stylosanthes</taxon>
    </lineage>
</organism>
<feature type="compositionally biased region" description="Polar residues" evidence="1">
    <location>
        <begin position="84"/>
        <end position="94"/>
    </location>
</feature>
<accession>A0ABU6XPA6</accession>
<dbReference type="EMBL" id="JASCZI010212251">
    <property type="protein sequence ID" value="MED6198879.1"/>
    <property type="molecule type" value="Genomic_DNA"/>
</dbReference>
<dbReference type="Proteomes" id="UP001341840">
    <property type="component" value="Unassembled WGS sequence"/>
</dbReference>
<sequence length="160" mass="17967">MKSWVSSQSAIFAVEELSQPNVSVTKIEEVIKCAEALQESFRLPSIGGHWNKSLDRGWRGMNDVLYLFDLISVTFERGNTYLKQQPTTDSLTSDQRGRRQHGTGVGVERENSTQCQTENVVDRCSMSAPTRLRMATTYNANETVVVSGLNFSLLTPYGRR</sequence>
<proteinExistence type="predicted"/>
<feature type="region of interest" description="Disordered" evidence="1">
    <location>
        <begin position="84"/>
        <end position="114"/>
    </location>
</feature>
<comment type="caution">
    <text evidence="2">The sequence shown here is derived from an EMBL/GenBank/DDBJ whole genome shotgun (WGS) entry which is preliminary data.</text>
</comment>
<gene>
    <name evidence="2" type="ORF">PIB30_070736</name>
</gene>
<keyword evidence="3" id="KW-1185">Reference proteome</keyword>
<protein>
    <submittedName>
        <fullName evidence="2">Uncharacterized protein</fullName>
    </submittedName>
</protein>
<evidence type="ECO:0000313" key="2">
    <source>
        <dbReference type="EMBL" id="MED6198879.1"/>
    </source>
</evidence>
<name>A0ABU6XPA6_9FABA</name>